<organism evidence="1 2">
    <name type="scientific">Amycolatopsis bartoniae</name>
    <dbReference type="NCBI Taxonomy" id="941986"/>
    <lineage>
        <taxon>Bacteria</taxon>
        <taxon>Bacillati</taxon>
        <taxon>Actinomycetota</taxon>
        <taxon>Actinomycetes</taxon>
        <taxon>Pseudonocardiales</taxon>
        <taxon>Pseudonocardiaceae</taxon>
        <taxon>Amycolatopsis</taxon>
    </lineage>
</organism>
<comment type="caution">
    <text evidence="1">The sequence shown here is derived from an EMBL/GenBank/DDBJ whole genome shotgun (WGS) entry which is preliminary data.</text>
</comment>
<reference evidence="1" key="1">
    <citation type="journal article" date="2014" name="Int. J. Syst. Evol. Microbiol.">
        <title>Complete genome sequence of Corynebacterium casei LMG S-19264T (=DSM 44701T), isolated from a smear-ripened cheese.</title>
        <authorList>
            <consortium name="US DOE Joint Genome Institute (JGI-PGF)"/>
            <person name="Walter F."/>
            <person name="Albersmeier A."/>
            <person name="Kalinowski J."/>
            <person name="Ruckert C."/>
        </authorList>
    </citation>
    <scope>NUCLEOTIDE SEQUENCE</scope>
    <source>
        <strain evidence="1">CGMCC 4.7679</strain>
    </source>
</reference>
<accession>A0A8H9MBQ6</accession>
<evidence type="ECO:0000313" key="2">
    <source>
        <dbReference type="Proteomes" id="UP000658656"/>
    </source>
</evidence>
<gene>
    <name evidence="1" type="ORF">GCM10017566_45390</name>
</gene>
<name>A0A8H9MBQ6_9PSEU</name>
<sequence>MGASFTEMVGIEFPIVAFSHCRDVVVAVSKACGLGVLGANMFTPEQLELELKWIDENIGGRPYGVDLLAPPPVTPEKEEDDLEVIEQRLPTEHKAYVDSLIERFDIPAPKTDRGHIPFGDGGLIVSRRSLQQRLEVTLEHPIKFLVSALGPFDPKVVRSSHERGIVVGGLVGSVKHALKHRGADSPEST</sequence>
<evidence type="ECO:0000313" key="1">
    <source>
        <dbReference type="EMBL" id="GHF66514.1"/>
    </source>
</evidence>
<dbReference type="AlphaFoldDB" id="A0A8H9MBQ6"/>
<dbReference type="PANTHER" id="PTHR32332:SF38">
    <property type="entry name" value="MONOOXYGENASE RV1533-RELATED"/>
    <property type="match status" value="1"/>
</dbReference>
<dbReference type="Proteomes" id="UP000658656">
    <property type="component" value="Unassembled WGS sequence"/>
</dbReference>
<dbReference type="InterPro" id="IPR013785">
    <property type="entry name" value="Aldolase_TIM"/>
</dbReference>
<dbReference type="Gene3D" id="3.20.20.70">
    <property type="entry name" value="Aldolase class I"/>
    <property type="match status" value="1"/>
</dbReference>
<dbReference type="RefSeq" id="WP_186382231.1">
    <property type="nucleotide sequence ID" value="NZ_BNAV01000006.1"/>
</dbReference>
<dbReference type="PANTHER" id="PTHR32332">
    <property type="entry name" value="2-NITROPROPANE DIOXYGENASE"/>
    <property type="match status" value="1"/>
</dbReference>
<protein>
    <recommendedName>
        <fullName evidence="3">Nitronate monooxygenase</fullName>
    </recommendedName>
</protein>
<reference evidence="1" key="2">
    <citation type="submission" date="2020-09" db="EMBL/GenBank/DDBJ databases">
        <authorList>
            <person name="Sun Q."/>
            <person name="Zhou Y."/>
        </authorList>
    </citation>
    <scope>NUCLEOTIDE SEQUENCE</scope>
    <source>
        <strain evidence="1">CGMCC 4.7679</strain>
    </source>
</reference>
<dbReference type="EMBL" id="BNAV01000006">
    <property type="protein sequence ID" value="GHF66514.1"/>
    <property type="molecule type" value="Genomic_DNA"/>
</dbReference>
<dbReference type="SUPFAM" id="SSF51412">
    <property type="entry name" value="Inosine monophosphate dehydrogenase (IMPDH)"/>
    <property type="match status" value="1"/>
</dbReference>
<proteinExistence type="predicted"/>
<evidence type="ECO:0008006" key="3">
    <source>
        <dbReference type="Google" id="ProtNLM"/>
    </source>
</evidence>
<keyword evidence="2" id="KW-1185">Reference proteome</keyword>
<dbReference type="Pfam" id="PF03060">
    <property type="entry name" value="NMO"/>
    <property type="match status" value="1"/>
</dbReference>